<organism evidence="2 3">
    <name type="scientific">Gossypium lobatum</name>
    <dbReference type="NCBI Taxonomy" id="34289"/>
    <lineage>
        <taxon>Eukaryota</taxon>
        <taxon>Viridiplantae</taxon>
        <taxon>Streptophyta</taxon>
        <taxon>Embryophyta</taxon>
        <taxon>Tracheophyta</taxon>
        <taxon>Spermatophyta</taxon>
        <taxon>Magnoliopsida</taxon>
        <taxon>eudicotyledons</taxon>
        <taxon>Gunneridae</taxon>
        <taxon>Pentapetalae</taxon>
        <taxon>rosids</taxon>
        <taxon>malvids</taxon>
        <taxon>Malvales</taxon>
        <taxon>Malvaceae</taxon>
        <taxon>Malvoideae</taxon>
        <taxon>Gossypium</taxon>
    </lineage>
</organism>
<protein>
    <submittedName>
        <fullName evidence="2">Uncharacterized protein</fullName>
    </submittedName>
</protein>
<evidence type="ECO:0000313" key="2">
    <source>
        <dbReference type="EMBL" id="MBA0550917.1"/>
    </source>
</evidence>
<dbReference type="Proteomes" id="UP000593572">
    <property type="component" value="Unassembled WGS sequence"/>
</dbReference>
<sequence length="54" mass="6359">YDVSSRYEILLSDYISFDYRAYSKALLFLASGSIIHSMEAFVGFLQRKARIWFL</sequence>
<comment type="caution">
    <text evidence="2">The sequence shown here is derived from an EMBL/GenBank/DDBJ whole genome shotgun (WGS) entry which is preliminary data.</text>
</comment>
<keyword evidence="1" id="KW-0812">Transmembrane</keyword>
<feature type="non-terminal residue" evidence="2">
    <location>
        <position position="1"/>
    </location>
</feature>
<reference evidence="2 3" key="1">
    <citation type="journal article" date="2019" name="Genome Biol. Evol.">
        <title>Insights into the evolution of the New World diploid cottons (Gossypium, subgenus Houzingenia) based on genome sequencing.</title>
        <authorList>
            <person name="Grover C.E."/>
            <person name="Arick M.A. 2nd"/>
            <person name="Thrash A."/>
            <person name="Conover J.L."/>
            <person name="Sanders W.S."/>
            <person name="Peterson D.G."/>
            <person name="Frelichowski J.E."/>
            <person name="Scheffler J.A."/>
            <person name="Scheffler B.E."/>
            <person name="Wendel J.F."/>
        </authorList>
    </citation>
    <scope>NUCLEOTIDE SEQUENCE [LARGE SCALE GENOMIC DNA]</scope>
    <source>
        <strain evidence="2">157</strain>
        <tissue evidence="2">Leaf</tissue>
    </source>
</reference>
<accession>A0A7J8LEQ6</accession>
<dbReference type="AlphaFoldDB" id="A0A7J8LEQ6"/>
<proteinExistence type="predicted"/>
<keyword evidence="1" id="KW-1133">Transmembrane helix</keyword>
<name>A0A7J8LEQ6_9ROSI</name>
<feature type="transmembrane region" description="Helical" evidence="1">
    <location>
        <begin position="25"/>
        <end position="45"/>
    </location>
</feature>
<keyword evidence="1" id="KW-0472">Membrane</keyword>
<evidence type="ECO:0000313" key="3">
    <source>
        <dbReference type="Proteomes" id="UP000593572"/>
    </source>
</evidence>
<dbReference type="EMBL" id="JABEZX010000002">
    <property type="protein sequence ID" value="MBA0550917.1"/>
    <property type="molecule type" value="Genomic_DNA"/>
</dbReference>
<gene>
    <name evidence="2" type="ORF">Golob_021825</name>
</gene>
<keyword evidence="3" id="KW-1185">Reference proteome</keyword>
<evidence type="ECO:0000256" key="1">
    <source>
        <dbReference type="SAM" id="Phobius"/>
    </source>
</evidence>